<dbReference type="Proteomes" id="UP001056539">
    <property type="component" value="Chromosome"/>
</dbReference>
<dbReference type="AlphaFoldDB" id="A0AAX3BBQ2"/>
<dbReference type="InterPro" id="IPR019752">
    <property type="entry name" value="Pyrv/ketoisovalerate_OxRed_cat"/>
</dbReference>
<evidence type="ECO:0000259" key="2">
    <source>
        <dbReference type="Pfam" id="PF01558"/>
    </source>
</evidence>
<dbReference type="EMBL" id="CP073355">
    <property type="protein sequence ID" value="URA09496.1"/>
    <property type="molecule type" value="Genomic_DNA"/>
</dbReference>
<evidence type="ECO:0000313" key="4">
    <source>
        <dbReference type="Proteomes" id="UP001056539"/>
    </source>
</evidence>
<evidence type="ECO:0000313" key="3">
    <source>
        <dbReference type="EMBL" id="URA09496.1"/>
    </source>
</evidence>
<dbReference type="RefSeq" id="WP_271434625.1">
    <property type="nucleotide sequence ID" value="NZ_CP073355.1"/>
</dbReference>
<keyword evidence="1" id="KW-0560">Oxidoreductase</keyword>
<dbReference type="InterPro" id="IPR052198">
    <property type="entry name" value="IorB_Oxidoreductase"/>
</dbReference>
<dbReference type="KEGG" id="taqu:KDW03_08340"/>
<proteinExistence type="predicted"/>
<gene>
    <name evidence="3" type="ORF">KDW03_08340</name>
</gene>
<dbReference type="PANTHER" id="PTHR43854:SF1">
    <property type="entry name" value="INDOLEPYRUVATE OXIDOREDUCTASE SUBUNIT IORB"/>
    <property type="match status" value="1"/>
</dbReference>
<dbReference type="InterPro" id="IPR002869">
    <property type="entry name" value="Pyrv_flavodox_OxRed_cen"/>
</dbReference>
<evidence type="ECO:0000256" key="1">
    <source>
        <dbReference type="ARBA" id="ARBA00023002"/>
    </source>
</evidence>
<dbReference type="SUPFAM" id="SSF53323">
    <property type="entry name" value="Pyruvate-ferredoxin oxidoreductase, PFOR, domain III"/>
    <property type="match status" value="1"/>
</dbReference>
<name>A0AAX3BBQ2_9SPIR</name>
<dbReference type="Pfam" id="PF01558">
    <property type="entry name" value="POR"/>
    <property type="match status" value="1"/>
</dbReference>
<dbReference type="PANTHER" id="PTHR43854">
    <property type="entry name" value="INDOLEPYRUVATE OXIDOREDUCTASE SUBUNIT IORB"/>
    <property type="match status" value="1"/>
</dbReference>
<protein>
    <submittedName>
        <fullName evidence="3">Indolepyruvate oxidoreductase subunit beta</fullName>
    </submittedName>
</protein>
<organism evidence="3 4">
    <name type="scientific">Thermospira aquatica</name>
    <dbReference type="NCBI Taxonomy" id="2828656"/>
    <lineage>
        <taxon>Bacteria</taxon>
        <taxon>Pseudomonadati</taxon>
        <taxon>Spirochaetota</taxon>
        <taxon>Spirochaetia</taxon>
        <taxon>Brevinematales</taxon>
        <taxon>Thermospiraceae</taxon>
        <taxon>Thermospira</taxon>
    </lineage>
</organism>
<accession>A0AAX3BBQ2</accession>
<dbReference type="Gene3D" id="3.40.920.10">
    <property type="entry name" value="Pyruvate-ferredoxin oxidoreductase, PFOR, domain III"/>
    <property type="match status" value="1"/>
</dbReference>
<feature type="domain" description="Pyruvate/ketoisovalerate oxidoreductase catalytic" evidence="2">
    <location>
        <begin position="12"/>
        <end position="187"/>
    </location>
</feature>
<sequence>MNVKSVVVCGVGGQGIVLASDVLSEVLFRAGYEVKKNEIHGMSQREGSVVSFVRWGDKVFSPVVSQGEADILMAFEYLEGLRYLPFLKKGGIGLISTQQIEPIPVKTGQMSYPPQRDDLFRCVGQLLMIEAESLSREAGNPRVTNTLFLGVLSCFLPEVEEKHWMEVLASMIKPDYLEVNKKAFSLGKDVGRKFLKEKL</sequence>
<keyword evidence="4" id="KW-1185">Reference proteome</keyword>
<reference evidence="3" key="2">
    <citation type="submission" date="2022-06" db="EMBL/GenBank/DDBJ databases">
        <title>Thermospira aquatica gen. nov., sp. nov.</title>
        <authorList>
            <person name="Ben Ali Gam Z."/>
            <person name="Labat M."/>
        </authorList>
    </citation>
    <scope>NUCLEOTIDE SEQUENCE</scope>
    <source>
        <strain evidence="3">F1F22</strain>
    </source>
</reference>
<dbReference type="GO" id="GO:0016903">
    <property type="term" value="F:oxidoreductase activity, acting on the aldehyde or oxo group of donors"/>
    <property type="evidence" value="ECO:0007669"/>
    <property type="project" value="InterPro"/>
</dbReference>
<reference evidence="3" key="1">
    <citation type="submission" date="2021-04" db="EMBL/GenBank/DDBJ databases">
        <authorList>
            <person name="Postec A."/>
        </authorList>
    </citation>
    <scope>NUCLEOTIDE SEQUENCE</scope>
    <source>
        <strain evidence="3">F1F22</strain>
    </source>
</reference>